<dbReference type="InterPro" id="IPR036890">
    <property type="entry name" value="HATPase_C_sf"/>
</dbReference>
<feature type="coiled-coil region" evidence="9">
    <location>
        <begin position="176"/>
        <end position="214"/>
    </location>
</feature>
<keyword evidence="7" id="KW-0067">ATP-binding</keyword>
<dbReference type="KEGG" id="lrs:PX52LOC_03447"/>
<dbReference type="SMART" id="SM00388">
    <property type="entry name" value="HisKA"/>
    <property type="match status" value="1"/>
</dbReference>
<evidence type="ECO:0000313" key="13">
    <source>
        <dbReference type="Proteomes" id="UP000324974"/>
    </source>
</evidence>
<evidence type="ECO:0000256" key="3">
    <source>
        <dbReference type="ARBA" id="ARBA00022553"/>
    </source>
</evidence>
<dbReference type="Gene3D" id="1.10.287.130">
    <property type="match status" value="1"/>
</dbReference>
<evidence type="ECO:0000256" key="8">
    <source>
        <dbReference type="ARBA" id="ARBA00023012"/>
    </source>
</evidence>
<evidence type="ECO:0000256" key="9">
    <source>
        <dbReference type="SAM" id="Coils"/>
    </source>
</evidence>
<sequence length="446" mass="49198">MPREYLSQLAPTPTDEDWDLAAESIAVKIRWFGLIVGAVLANFGSPTADPRPLNLILLLGLGFTLLDTFFFTRRRVVLRDHPLVISVLESFFIGLLCYFQGGLESPFRYYYLLSLVCCAIRFSPRTTFITCGLDCLSYLVLYAMQPAADREPQLVLPLMVLLVWIAWATSALAKLLKRAGEQLRLLNGELRENKNQLETRIAERTRELEETQAQVLHQEKMAAFGLLAAGIAHEVGNPLTSISSLVQVLEQRDLDEYTRNKLGQVGGQLARIQTILRELVNFSRPASTQRVNASIRDIVDEALGIAKFYKGGKNRVLAAEVPDGLPLVPGVHDQLVQIVFNLVLNAIDATGKGGRITVSARTEGLTVVLRVADDGAGIAADVRPKLFRPYFTTKKHGTGLGLFVIRKIVEEHGGRVTFEDRSGQGATFLVELPTVQPVAVRPAEVA</sequence>
<dbReference type="SUPFAM" id="SSF47384">
    <property type="entry name" value="Homodimeric domain of signal transducing histidine kinase"/>
    <property type="match status" value="1"/>
</dbReference>
<evidence type="ECO:0000256" key="10">
    <source>
        <dbReference type="SAM" id="Phobius"/>
    </source>
</evidence>
<feature type="transmembrane region" description="Helical" evidence="10">
    <location>
        <begin position="83"/>
        <end position="101"/>
    </location>
</feature>
<organism evidence="12 13">
    <name type="scientific">Limnoglobus roseus</name>
    <dbReference type="NCBI Taxonomy" id="2598579"/>
    <lineage>
        <taxon>Bacteria</taxon>
        <taxon>Pseudomonadati</taxon>
        <taxon>Planctomycetota</taxon>
        <taxon>Planctomycetia</taxon>
        <taxon>Gemmatales</taxon>
        <taxon>Gemmataceae</taxon>
        <taxon>Limnoglobus</taxon>
    </lineage>
</organism>
<reference evidence="13" key="1">
    <citation type="submission" date="2019-08" db="EMBL/GenBank/DDBJ databases">
        <title>Limnoglobus roseus gen. nov., sp. nov., a novel freshwater planctomycete with a giant genome from the family Gemmataceae.</title>
        <authorList>
            <person name="Kulichevskaya I.S."/>
            <person name="Naumoff D.G."/>
            <person name="Miroshnikov K."/>
            <person name="Ivanova A."/>
            <person name="Philippov D.A."/>
            <person name="Hakobyan A."/>
            <person name="Rijpstra I.C."/>
            <person name="Sinninghe Damste J.S."/>
            <person name="Liesack W."/>
            <person name="Dedysh S.N."/>
        </authorList>
    </citation>
    <scope>NUCLEOTIDE SEQUENCE [LARGE SCALE GENOMIC DNA]</scope>
    <source>
        <strain evidence="13">PX52</strain>
    </source>
</reference>
<keyword evidence="4" id="KW-0808">Transferase</keyword>
<dbReference type="PRINTS" id="PR00344">
    <property type="entry name" value="BCTRLSENSOR"/>
</dbReference>
<dbReference type="EMBL" id="CP042425">
    <property type="protein sequence ID" value="QEL16490.1"/>
    <property type="molecule type" value="Genomic_DNA"/>
</dbReference>
<dbReference type="CDD" id="cd00082">
    <property type="entry name" value="HisKA"/>
    <property type="match status" value="1"/>
</dbReference>
<dbReference type="RefSeq" id="WP_149111215.1">
    <property type="nucleotide sequence ID" value="NZ_CP042425.1"/>
</dbReference>
<dbReference type="CDD" id="cd00075">
    <property type="entry name" value="HATPase"/>
    <property type="match status" value="1"/>
</dbReference>
<comment type="catalytic activity">
    <reaction evidence="1">
        <text>ATP + protein L-histidine = ADP + protein N-phospho-L-histidine.</text>
        <dbReference type="EC" id="2.7.13.3"/>
    </reaction>
</comment>
<dbReference type="Proteomes" id="UP000324974">
    <property type="component" value="Chromosome"/>
</dbReference>
<name>A0A5C1ACL4_9BACT</name>
<proteinExistence type="predicted"/>
<dbReference type="PROSITE" id="PS50109">
    <property type="entry name" value="HIS_KIN"/>
    <property type="match status" value="1"/>
</dbReference>
<feature type="transmembrane region" description="Helical" evidence="10">
    <location>
        <begin position="53"/>
        <end position="71"/>
    </location>
</feature>
<feature type="domain" description="Histidine kinase" evidence="11">
    <location>
        <begin position="230"/>
        <end position="436"/>
    </location>
</feature>
<dbReference type="PANTHER" id="PTHR43065:SF10">
    <property type="entry name" value="PEROXIDE STRESS-ACTIVATED HISTIDINE KINASE MAK3"/>
    <property type="match status" value="1"/>
</dbReference>
<evidence type="ECO:0000313" key="12">
    <source>
        <dbReference type="EMBL" id="QEL16490.1"/>
    </source>
</evidence>
<dbReference type="Pfam" id="PF02518">
    <property type="entry name" value="HATPase_c"/>
    <property type="match status" value="1"/>
</dbReference>
<dbReference type="OrthoDB" id="226486at2"/>
<keyword evidence="13" id="KW-1185">Reference proteome</keyword>
<gene>
    <name evidence="12" type="ORF">PX52LOC_03447</name>
</gene>
<dbReference type="AlphaFoldDB" id="A0A5C1ACL4"/>
<evidence type="ECO:0000256" key="1">
    <source>
        <dbReference type="ARBA" id="ARBA00000085"/>
    </source>
</evidence>
<keyword evidence="5" id="KW-0547">Nucleotide-binding</keyword>
<keyword evidence="3" id="KW-0597">Phosphoprotein</keyword>
<dbReference type="InterPro" id="IPR004358">
    <property type="entry name" value="Sig_transdc_His_kin-like_C"/>
</dbReference>
<dbReference type="InterPro" id="IPR036097">
    <property type="entry name" value="HisK_dim/P_sf"/>
</dbReference>
<dbReference type="GO" id="GO:0000155">
    <property type="term" value="F:phosphorelay sensor kinase activity"/>
    <property type="evidence" value="ECO:0007669"/>
    <property type="project" value="InterPro"/>
</dbReference>
<dbReference type="SUPFAM" id="SSF55874">
    <property type="entry name" value="ATPase domain of HSP90 chaperone/DNA topoisomerase II/histidine kinase"/>
    <property type="match status" value="1"/>
</dbReference>
<dbReference type="EC" id="2.7.13.3" evidence="2"/>
<dbReference type="InterPro" id="IPR003661">
    <property type="entry name" value="HisK_dim/P_dom"/>
</dbReference>
<feature type="transmembrane region" description="Helical" evidence="10">
    <location>
        <begin position="154"/>
        <end position="176"/>
    </location>
</feature>
<keyword evidence="10" id="KW-0472">Membrane</keyword>
<evidence type="ECO:0000256" key="2">
    <source>
        <dbReference type="ARBA" id="ARBA00012438"/>
    </source>
</evidence>
<keyword evidence="10" id="KW-1133">Transmembrane helix</keyword>
<dbReference type="GO" id="GO:0005524">
    <property type="term" value="F:ATP binding"/>
    <property type="evidence" value="ECO:0007669"/>
    <property type="project" value="UniProtKB-KW"/>
</dbReference>
<keyword evidence="6" id="KW-0418">Kinase</keyword>
<dbReference type="InterPro" id="IPR003594">
    <property type="entry name" value="HATPase_dom"/>
</dbReference>
<keyword evidence="10" id="KW-0812">Transmembrane</keyword>
<evidence type="ECO:0000256" key="7">
    <source>
        <dbReference type="ARBA" id="ARBA00022840"/>
    </source>
</evidence>
<evidence type="ECO:0000259" key="11">
    <source>
        <dbReference type="PROSITE" id="PS50109"/>
    </source>
</evidence>
<dbReference type="PANTHER" id="PTHR43065">
    <property type="entry name" value="SENSOR HISTIDINE KINASE"/>
    <property type="match status" value="1"/>
</dbReference>
<dbReference type="Gene3D" id="3.30.565.10">
    <property type="entry name" value="Histidine kinase-like ATPase, C-terminal domain"/>
    <property type="match status" value="1"/>
</dbReference>
<evidence type="ECO:0000256" key="6">
    <source>
        <dbReference type="ARBA" id="ARBA00022777"/>
    </source>
</evidence>
<keyword evidence="9" id="KW-0175">Coiled coil</keyword>
<evidence type="ECO:0000256" key="5">
    <source>
        <dbReference type="ARBA" id="ARBA00022741"/>
    </source>
</evidence>
<accession>A0A5C1ACL4</accession>
<dbReference type="SMART" id="SM00387">
    <property type="entry name" value="HATPase_c"/>
    <property type="match status" value="1"/>
</dbReference>
<dbReference type="InterPro" id="IPR005467">
    <property type="entry name" value="His_kinase_dom"/>
</dbReference>
<dbReference type="Pfam" id="PF00512">
    <property type="entry name" value="HisKA"/>
    <property type="match status" value="1"/>
</dbReference>
<keyword evidence="8" id="KW-0902">Two-component regulatory system</keyword>
<evidence type="ECO:0000256" key="4">
    <source>
        <dbReference type="ARBA" id="ARBA00022679"/>
    </source>
</evidence>
<protein>
    <recommendedName>
        <fullName evidence="2">histidine kinase</fullName>
        <ecNumber evidence="2">2.7.13.3</ecNumber>
    </recommendedName>
</protein>